<dbReference type="Pfam" id="PF02770">
    <property type="entry name" value="Acyl-CoA_dh_M"/>
    <property type="match status" value="1"/>
</dbReference>
<evidence type="ECO:0000256" key="10">
    <source>
        <dbReference type="RuleBase" id="RU362125"/>
    </source>
</evidence>
<sequence>MPVYTPPARETAFILKKVLNIHQLADVPSFAAVDEDLIDTIIDEAGRFCADIIFPLNAAGDHTGCTRHADGSVSTPAGYPEAYASYVESGWGTLAMPEELGGQGLPHILATVVEEYLNSSCHAFNMYPGLTHGAVAALASTGSDELKELYLPKLVSGEWLGTMALTEAQAGTDLGMIRTRAEPRGDGSFTINGEKIFCSGGEQDLTENIVHLVLAKLPDAPAGSRGISLFLVPKILPDGTRNAATCGAIEHKMGVRGSATCVMNFDDAQGWLLGEENNGLAAMFIMMNAARLSCGNQGLAQAELAYQNAVAYALDRRQGRAMGARPDAAAVADPIIVHPDVRRLLMDARGFTEGFRALILWTALQIDLSHGAADADARRLADELVGFLTPVLKAYGTDRGFETAVAMQQLFGGHGYIAEWGVEQIVRDARVAMLYEGANGVQALDLVGRKLARDGGQVAERFLSMITADCDAADAELRFITAPLAESVAEMREAGKWLISAAKSDPEAMGAGAYAYLQMTGIVAIGWMWLRISMVAHSDAAHPFHAAKLVTARNYALRTLPETLVLRRRVEAGGETLMAIDAEAFRRD</sequence>
<accession>A0A6I4TXL3</accession>
<evidence type="ECO:0000259" key="13">
    <source>
        <dbReference type="Pfam" id="PF02771"/>
    </source>
</evidence>
<dbReference type="InterPro" id="IPR013786">
    <property type="entry name" value="AcylCoA_DH/ox_N"/>
</dbReference>
<evidence type="ECO:0000259" key="11">
    <source>
        <dbReference type="Pfam" id="PF00441"/>
    </source>
</evidence>
<evidence type="ECO:0000256" key="8">
    <source>
        <dbReference type="ARBA" id="ARBA00066694"/>
    </source>
</evidence>
<dbReference type="Pfam" id="PF00441">
    <property type="entry name" value="Acyl-CoA_dh_1"/>
    <property type="match status" value="1"/>
</dbReference>
<dbReference type="InterPro" id="IPR037069">
    <property type="entry name" value="AcylCoA_DH/ox_N_sf"/>
</dbReference>
<reference evidence="15 16" key="1">
    <citation type="submission" date="2019-12" db="EMBL/GenBank/DDBJ databases">
        <title>Genomic-based taxomic classification of the family Erythrobacteraceae.</title>
        <authorList>
            <person name="Xu L."/>
        </authorList>
    </citation>
    <scope>NUCLEOTIDE SEQUENCE [LARGE SCALE GENOMIC DNA]</scope>
    <source>
        <strain evidence="15 16">S36</strain>
    </source>
</reference>
<evidence type="ECO:0000256" key="2">
    <source>
        <dbReference type="ARBA" id="ARBA00009347"/>
    </source>
</evidence>
<keyword evidence="16" id="KW-1185">Reference proteome</keyword>
<dbReference type="GO" id="GO:0016627">
    <property type="term" value="F:oxidoreductase activity, acting on the CH-CH group of donors"/>
    <property type="evidence" value="ECO:0007669"/>
    <property type="project" value="InterPro"/>
</dbReference>
<evidence type="ECO:0000313" key="16">
    <source>
        <dbReference type="Proteomes" id="UP000469430"/>
    </source>
</evidence>
<evidence type="ECO:0000256" key="5">
    <source>
        <dbReference type="ARBA" id="ARBA00023002"/>
    </source>
</evidence>
<evidence type="ECO:0000256" key="4">
    <source>
        <dbReference type="ARBA" id="ARBA00022827"/>
    </source>
</evidence>
<dbReference type="SUPFAM" id="SSF47203">
    <property type="entry name" value="Acyl-CoA dehydrogenase C-terminal domain-like"/>
    <property type="match status" value="1"/>
</dbReference>
<feature type="domain" description="Acyl-CoA dehydrogenase/oxidase C-terminal" evidence="11">
    <location>
        <begin position="277"/>
        <end position="445"/>
    </location>
</feature>
<feature type="domain" description="Acyl-CoA oxidase/dehydrogenase middle" evidence="12">
    <location>
        <begin position="163"/>
        <end position="267"/>
    </location>
</feature>
<dbReference type="Proteomes" id="UP000469430">
    <property type="component" value="Unassembled WGS sequence"/>
</dbReference>
<dbReference type="EMBL" id="WTYJ01000002">
    <property type="protein sequence ID" value="MXO99980.1"/>
    <property type="molecule type" value="Genomic_DNA"/>
</dbReference>
<dbReference type="PANTHER" id="PTHR42803:SF1">
    <property type="entry name" value="BROAD-SPECIFICITY LINEAR ACYL-COA DEHYDROGENASE FADE5"/>
    <property type="match status" value="1"/>
</dbReference>
<comment type="cofactor">
    <cofactor evidence="1 10">
        <name>FAD</name>
        <dbReference type="ChEBI" id="CHEBI:57692"/>
    </cofactor>
</comment>
<dbReference type="PANTHER" id="PTHR42803">
    <property type="entry name" value="ACYL-COA DEHYDROGENASE"/>
    <property type="match status" value="1"/>
</dbReference>
<comment type="similarity">
    <text evidence="2 10">Belongs to the acyl-CoA dehydrogenase family.</text>
</comment>
<dbReference type="EC" id="1.3.99.41" evidence="8"/>
<evidence type="ECO:0000256" key="9">
    <source>
        <dbReference type="ARBA" id="ARBA00069043"/>
    </source>
</evidence>
<dbReference type="InterPro" id="IPR009100">
    <property type="entry name" value="AcylCoA_DH/oxidase_NM_dom_sf"/>
</dbReference>
<gene>
    <name evidence="15" type="ORF">GRI97_13380</name>
</gene>
<evidence type="ECO:0000256" key="7">
    <source>
        <dbReference type="ARBA" id="ARBA00058683"/>
    </source>
</evidence>
<evidence type="ECO:0000313" key="15">
    <source>
        <dbReference type="EMBL" id="MXO99980.1"/>
    </source>
</evidence>
<dbReference type="OrthoDB" id="9807883at2"/>
<dbReference type="InterPro" id="IPR006091">
    <property type="entry name" value="Acyl-CoA_Oxase/DH_mid-dom"/>
</dbReference>
<name>A0A6I4TXL3_9SPHN</name>
<comment type="function">
    <text evidence="7">Involved in the assimilation of dimethylsulphoniopropionate (DMSP), an important compound in the fixation of carbon in marine phytoplankton, by mediating the conversion of 3-(methylthio)propanoyl-CoA (MMPA-CoA) to 3-(methylthio)acryloyl-CoA (MTA-CoA).</text>
</comment>
<dbReference type="InterPro" id="IPR025878">
    <property type="entry name" value="Acyl-CoA_dh-like_C_dom"/>
</dbReference>
<dbReference type="InterPro" id="IPR009075">
    <property type="entry name" value="AcylCo_DH/oxidase_C"/>
</dbReference>
<feature type="domain" description="Acyl-CoA dehydrogenase/oxidase N-terminal" evidence="13">
    <location>
        <begin position="81"/>
        <end position="158"/>
    </location>
</feature>
<protein>
    <recommendedName>
        <fullName evidence="9">3-methylmercaptopropionyl-CoA dehydrogenase</fullName>
        <ecNumber evidence="8">1.3.99.41</ecNumber>
    </recommendedName>
</protein>
<dbReference type="Pfam" id="PF12806">
    <property type="entry name" value="Acyl-CoA_dh_C"/>
    <property type="match status" value="1"/>
</dbReference>
<comment type="catalytic activity">
    <reaction evidence="6">
        <text>3-(methylsulfanyl)propanoyl-CoA + oxidized [electron-transfer flavoprotein] + H(+) = 3-(methylsulfanyl)acryloyl-CoA + reduced [electron-transfer flavoprotein]</text>
        <dbReference type="Rhea" id="RHEA:52612"/>
        <dbReference type="Rhea" id="RHEA-COMP:10685"/>
        <dbReference type="Rhea" id="RHEA-COMP:10686"/>
        <dbReference type="ChEBI" id="CHEBI:15378"/>
        <dbReference type="ChEBI" id="CHEBI:57692"/>
        <dbReference type="ChEBI" id="CHEBI:58307"/>
        <dbReference type="ChEBI" id="CHEBI:82815"/>
        <dbReference type="ChEBI" id="CHEBI:84994"/>
        <dbReference type="EC" id="1.3.99.41"/>
    </reaction>
    <physiologicalReaction direction="left-to-right" evidence="6">
        <dbReference type="Rhea" id="RHEA:52613"/>
    </physiologicalReaction>
</comment>
<dbReference type="Gene3D" id="1.20.140.10">
    <property type="entry name" value="Butyryl-CoA Dehydrogenase, subunit A, domain 3"/>
    <property type="match status" value="1"/>
</dbReference>
<feature type="domain" description="Acetyl-CoA dehydrogenase-like C-terminal" evidence="14">
    <location>
        <begin position="462"/>
        <end position="581"/>
    </location>
</feature>
<proteinExistence type="inferred from homology"/>
<evidence type="ECO:0000256" key="1">
    <source>
        <dbReference type="ARBA" id="ARBA00001974"/>
    </source>
</evidence>
<evidence type="ECO:0000259" key="12">
    <source>
        <dbReference type="Pfam" id="PF02770"/>
    </source>
</evidence>
<dbReference type="InterPro" id="IPR052166">
    <property type="entry name" value="Diverse_Acyl-CoA_DH"/>
</dbReference>
<dbReference type="GO" id="GO:0050660">
    <property type="term" value="F:flavin adenine dinucleotide binding"/>
    <property type="evidence" value="ECO:0007669"/>
    <property type="project" value="InterPro"/>
</dbReference>
<dbReference type="RefSeq" id="WP_161391656.1">
    <property type="nucleotide sequence ID" value="NZ_JBHSCP010000001.1"/>
</dbReference>
<keyword evidence="5 10" id="KW-0560">Oxidoreductase</keyword>
<keyword evidence="3 10" id="KW-0285">Flavoprotein</keyword>
<organism evidence="15 16">
    <name type="scientific">Croceibacterium xixiisoli</name>
    <dbReference type="NCBI Taxonomy" id="1476466"/>
    <lineage>
        <taxon>Bacteria</taxon>
        <taxon>Pseudomonadati</taxon>
        <taxon>Pseudomonadota</taxon>
        <taxon>Alphaproteobacteria</taxon>
        <taxon>Sphingomonadales</taxon>
        <taxon>Erythrobacteraceae</taxon>
        <taxon>Croceibacterium</taxon>
    </lineage>
</organism>
<dbReference type="InterPro" id="IPR036250">
    <property type="entry name" value="AcylCo_DH-like_C"/>
</dbReference>
<dbReference type="InterPro" id="IPR046373">
    <property type="entry name" value="Acyl-CoA_Oxase/DH_mid-dom_sf"/>
</dbReference>
<dbReference type="AlphaFoldDB" id="A0A6I4TXL3"/>
<evidence type="ECO:0000259" key="14">
    <source>
        <dbReference type="Pfam" id="PF12806"/>
    </source>
</evidence>
<dbReference type="Gene3D" id="1.10.540.10">
    <property type="entry name" value="Acyl-CoA dehydrogenase/oxidase, N-terminal domain"/>
    <property type="match status" value="1"/>
</dbReference>
<comment type="caution">
    <text evidence="15">The sequence shown here is derived from an EMBL/GenBank/DDBJ whole genome shotgun (WGS) entry which is preliminary data.</text>
</comment>
<dbReference type="Gene3D" id="2.40.110.10">
    <property type="entry name" value="Butyryl-CoA Dehydrogenase, subunit A, domain 2"/>
    <property type="match status" value="1"/>
</dbReference>
<dbReference type="Pfam" id="PF02771">
    <property type="entry name" value="Acyl-CoA_dh_N"/>
    <property type="match status" value="1"/>
</dbReference>
<evidence type="ECO:0000256" key="6">
    <source>
        <dbReference type="ARBA" id="ARBA00051388"/>
    </source>
</evidence>
<dbReference type="SUPFAM" id="SSF56645">
    <property type="entry name" value="Acyl-CoA dehydrogenase NM domain-like"/>
    <property type="match status" value="1"/>
</dbReference>
<evidence type="ECO:0000256" key="3">
    <source>
        <dbReference type="ARBA" id="ARBA00022630"/>
    </source>
</evidence>
<dbReference type="FunFam" id="2.40.110.10:FF:000031">
    <property type="entry name" value="Acyl-CoA dehydrogenase, putative"/>
    <property type="match status" value="1"/>
</dbReference>
<keyword evidence="4 10" id="KW-0274">FAD</keyword>